<dbReference type="AlphaFoldDB" id="A0A0B7N5I0"/>
<proteinExistence type="predicted"/>
<dbReference type="EMBL" id="LN730092">
    <property type="protein sequence ID" value="CEP13573.1"/>
    <property type="molecule type" value="Genomic_DNA"/>
</dbReference>
<accession>A0A0B7N5I0</accession>
<evidence type="ECO:0000313" key="2">
    <source>
        <dbReference type="Proteomes" id="UP000054107"/>
    </source>
</evidence>
<gene>
    <name evidence="1" type="primary">PARPA_07668.1 scaffold 29300</name>
</gene>
<organism evidence="1 2">
    <name type="scientific">Parasitella parasitica</name>
    <dbReference type="NCBI Taxonomy" id="35722"/>
    <lineage>
        <taxon>Eukaryota</taxon>
        <taxon>Fungi</taxon>
        <taxon>Fungi incertae sedis</taxon>
        <taxon>Mucoromycota</taxon>
        <taxon>Mucoromycotina</taxon>
        <taxon>Mucoromycetes</taxon>
        <taxon>Mucorales</taxon>
        <taxon>Mucorineae</taxon>
        <taxon>Mucoraceae</taxon>
        <taxon>Parasitella</taxon>
    </lineage>
</organism>
<dbReference type="OrthoDB" id="2285535at2759"/>
<reference evidence="1 2" key="1">
    <citation type="submission" date="2014-09" db="EMBL/GenBank/DDBJ databases">
        <authorList>
            <person name="Ellenberger Sabrina"/>
        </authorList>
    </citation>
    <scope>NUCLEOTIDE SEQUENCE [LARGE SCALE GENOMIC DNA]</scope>
    <source>
        <strain evidence="1 2">CBS 412.66</strain>
    </source>
</reference>
<dbReference type="STRING" id="35722.A0A0B7N5I0"/>
<protein>
    <submittedName>
        <fullName evidence="1">Uncharacterized protein</fullName>
    </submittedName>
</protein>
<keyword evidence="2" id="KW-1185">Reference proteome</keyword>
<sequence>MINSENRNFTIRYQLEDLFLEQLTDFINSTRRQLELSKLYLSGRMMLILLFVSSPKQYHQQLPSSEWRHVLRACGIQFEYNIRVERGLNRIEEDAWSFMQTLDFRKVRLGRSLANLHQYNPEASPYNVPYVFNNLIRTDGHTIELLFGERKSEFENHPDLTMPDLSDEDLEQFHIYGVDPGHRHLVTAVDPERQQGQQQNQNFIHFSNNGWYAKAGVLRRRNR</sequence>
<dbReference type="Proteomes" id="UP000054107">
    <property type="component" value="Unassembled WGS sequence"/>
</dbReference>
<name>A0A0B7N5I0_9FUNG</name>
<evidence type="ECO:0000313" key="1">
    <source>
        <dbReference type="EMBL" id="CEP13573.1"/>
    </source>
</evidence>